<dbReference type="RefSeq" id="WP_134749915.1">
    <property type="nucleotide sequence ID" value="NZ_MYFO02000007.1"/>
</dbReference>
<protein>
    <recommendedName>
        <fullName evidence="2">histidine kinase</fullName>
        <ecNumber evidence="2">2.7.13.3</ecNumber>
    </recommendedName>
</protein>
<dbReference type="PANTHER" id="PTHR43065:SF46">
    <property type="entry name" value="C4-DICARBOXYLATE TRANSPORT SENSOR PROTEIN DCTB"/>
    <property type="match status" value="1"/>
</dbReference>
<keyword evidence="8" id="KW-0902">Two-component regulatory system</keyword>
<dbReference type="InterPro" id="IPR003661">
    <property type="entry name" value="HisK_dim/P_dom"/>
</dbReference>
<evidence type="ECO:0000256" key="4">
    <source>
        <dbReference type="ARBA" id="ARBA00022679"/>
    </source>
</evidence>
<dbReference type="AlphaFoldDB" id="A0A4Y8QAU7"/>
<dbReference type="PRINTS" id="PR00344">
    <property type="entry name" value="BCTRLSENSOR"/>
</dbReference>
<dbReference type="OrthoDB" id="9759607at2"/>
<dbReference type="InterPro" id="IPR003594">
    <property type="entry name" value="HATPase_dom"/>
</dbReference>
<dbReference type="PANTHER" id="PTHR43065">
    <property type="entry name" value="SENSOR HISTIDINE KINASE"/>
    <property type="match status" value="1"/>
</dbReference>
<feature type="transmembrane region" description="Helical" evidence="9">
    <location>
        <begin position="32"/>
        <end position="53"/>
    </location>
</feature>
<name>A0A4Y8QAU7_9BACL</name>
<comment type="catalytic activity">
    <reaction evidence="1">
        <text>ATP + protein L-histidine = ADP + protein N-phospho-L-histidine.</text>
        <dbReference type="EC" id="2.7.13.3"/>
    </reaction>
</comment>
<dbReference type="CDD" id="cd00082">
    <property type="entry name" value="HisKA"/>
    <property type="match status" value="1"/>
</dbReference>
<evidence type="ECO:0000256" key="7">
    <source>
        <dbReference type="ARBA" id="ARBA00022840"/>
    </source>
</evidence>
<dbReference type="Pfam" id="PF00512">
    <property type="entry name" value="HisKA"/>
    <property type="match status" value="1"/>
</dbReference>
<dbReference type="SUPFAM" id="SSF55874">
    <property type="entry name" value="ATPase domain of HSP90 chaperone/DNA topoisomerase II/histidine kinase"/>
    <property type="match status" value="1"/>
</dbReference>
<evidence type="ECO:0000256" key="5">
    <source>
        <dbReference type="ARBA" id="ARBA00022741"/>
    </source>
</evidence>
<evidence type="ECO:0000256" key="2">
    <source>
        <dbReference type="ARBA" id="ARBA00012438"/>
    </source>
</evidence>
<evidence type="ECO:0000256" key="8">
    <source>
        <dbReference type="ARBA" id="ARBA00023012"/>
    </source>
</evidence>
<keyword evidence="9" id="KW-0812">Transmembrane</keyword>
<evidence type="ECO:0000256" key="3">
    <source>
        <dbReference type="ARBA" id="ARBA00022553"/>
    </source>
</evidence>
<dbReference type="Gene3D" id="3.30.450.20">
    <property type="entry name" value="PAS domain"/>
    <property type="match status" value="2"/>
</dbReference>
<keyword evidence="5" id="KW-0547">Nucleotide-binding</keyword>
<evidence type="ECO:0000313" key="11">
    <source>
        <dbReference type="EMBL" id="TFE90970.1"/>
    </source>
</evidence>
<dbReference type="EMBL" id="MYFO01000003">
    <property type="protein sequence ID" value="TFE90970.1"/>
    <property type="molecule type" value="Genomic_DNA"/>
</dbReference>
<gene>
    <name evidence="11" type="ORF">B5M42_03870</name>
</gene>
<evidence type="ECO:0000256" key="1">
    <source>
        <dbReference type="ARBA" id="ARBA00000085"/>
    </source>
</evidence>
<accession>A0A4Y8QAU7</accession>
<evidence type="ECO:0000256" key="6">
    <source>
        <dbReference type="ARBA" id="ARBA00022777"/>
    </source>
</evidence>
<dbReference type="EC" id="2.7.13.3" evidence="2"/>
<dbReference type="CDD" id="cd00130">
    <property type="entry name" value="PAS"/>
    <property type="match status" value="2"/>
</dbReference>
<reference evidence="11 12" key="1">
    <citation type="submission" date="2017-03" db="EMBL/GenBank/DDBJ databases">
        <title>Isolation of Levoglucosan Utilizing Bacteria.</title>
        <authorList>
            <person name="Arya A.S."/>
        </authorList>
    </citation>
    <scope>NUCLEOTIDE SEQUENCE [LARGE SCALE GENOMIC DNA]</scope>
    <source>
        <strain evidence="11 12">MEC069</strain>
    </source>
</reference>
<dbReference type="PROSITE" id="PS50109">
    <property type="entry name" value="HIS_KIN"/>
    <property type="match status" value="1"/>
</dbReference>
<dbReference type="Pfam" id="PF08448">
    <property type="entry name" value="PAS_4"/>
    <property type="match status" value="1"/>
</dbReference>
<dbReference type="Proteomes" id="UP000298246">
    <property type="component" value="Unassembled WGS sequence"/>
</dbReference>
<dbReference type="SMART" id="SM00388">
    <property type="entry name" value="HisKA"/>
    <property type="match status" value="1"/>
</dbReference>
<evidence type="ECO:0000313" key="12">
    <source>
        <dbReference type="Proteomes" id="UP000298246"/>
    </source>
</evidence>
<keyword evidence="9" id="KW-0472">Membrane</keyword>
<dbReference type="GO" id="GO:0000155">
    <property type="term" value="F:phosphorelay sensor kinase activity"/>
    <property type="evidence" value="ECO:0007669"/>
    <property type="project" value="InterPro"/>
</dbReference>
<dbReference type="InterPro" id="IPR013656">
    <property type="entry name" value="PAS_4"/>
</dbReference>
<dbReference type="SUPFAM" id="SSF47384">
    <property type="entry name" value="Homodimeric domain of signal transducing histidine kinase"/>
    <property type="match status" value="1"/>
</dbReference>
<keyword evidence="6" id="KW-0418">Kinase</keyword>
<dbReference type="SMART" id="SM00091">
    <property type="entry name" value="PAS"/>
    <property type="match status" value="2"/>
</dbReference>
<keyword evidence="7" id="KW-0067">ATP-binding</keyword>
<dbReference type="Pfam" id="PF02518">
    <property type="entry name" value="HATPase_c"/>
    <property type="match status" value="1"/>
</dbReference>
<keyword evidence="12" id="KW-1185">Reference proteome</keyword>
<dbReference type="SUPFAM" id="SSF55785">
    <property type="entry name" value="PYP-like sensor domain (PAS domain)"/>
    <property type="match status" value="2"/>
</dbReference>
<dbReference type="InterPro" id="IPR004358">
    <property type="entry name" value="Sig_transdc_His_kin-like_C"/>
</dbReference>
<dbReference type="Gene3D" id="3.30.565.10">
    <property type="entry name" value="Histidine kinase-like ATPase, C-terminal domain"/>
    <property type="match status" value="1"/>
</dbReference>
<comment type="caution">
    <text evidence="11">The sequence shown here is derived from an EMBL/GenBank/DDBJ whole genome shotgun (WGS) entry which is preliminary data.</text>
</comment>
<proteinExistence type="predicted"/>
<dbReference type="InterPro" id="IPR035965">
    <property type="entry name" value="PAS-like_dom_sf"/>
</dbReference>
<keyword evidence="9" id="KW-1133">Transmembrane helix</keyword>
<sequence length="551" mass="61787">MRFLNKRGATTLFLIVFPLAGAVLMYKEGATPLFLVGMALAWLPAFAVWWAAMRKATASSDQRKQLMTWMVAQTPGGFMCIDEHGCLTFFNESALRILKLTGLDREELQGCNVRQLLKRIGVREEDSALLHALESGKVYTKELLYVQEVPIVFDTAPILHPRTGRIVGATAYFQEITEERAMASQLEELTVKAVQSAERLQMLLDCLPLPVLVVDRNGAMTHCNKEMSAYFPEYTRDELESGPLSGMLGARGLREGELHIMRALQGETSRAEYIRFRERCFLCYAYPLTEGGEIVGAVGMYQDVTEIERLRLELNQLERLRLVGQMAASITHEIRNPMAVMRGFIQLISERSDGTFQPYFQLMLEELDRTNEIINDFLSLAQNRVVDMQQLQLNVLLERLLPIIQADANLRGMQVEMRLTPDLPLLLLCEKEIKQLVLNLARNGLEAMESRGCTLVLATELAGGQVALRVSDDGPGIPEERLGRIFEPFYTSKERGTGLGLAVCLSIMQRHEGRMEADSKIGVGTTFRAVFPVLAQPKDEPEPEPALCSQA</sequence>
<dbReference type="Gene3D" id="1.10.287.130">
    <property type="match status" value="1"/>
</dbReference>
<organism evidence="11 12">
    <name type="scientific">Paenibacillus athensensis</name>
    <dbReference type="NCBI Taxonomy" id="1967502"/>
    <lineage>
        <taxon>Bacteria</taxon>
        <taxon>Bacillati</taxon>
        <taxon>Bacillota</taxon>
        <taxon>Bacilli</taxon>
        <taxon>Bacillales</taxon>
        <taxon>Paenibacillaceae</taxon>
        <taxon>Paenibacillus</taxon>
    </lineage>
</organism>
<dbReference type="InterPro" id="IPR005467">
    <property type="entry name" value="His_kinase_dom"/>
</dbReference>
<feature type="domain" description="Histidine kinase" evidence="10">
    <location>
        <begin position="329"/>
        <end position="535"/>
    </location>
</feature>
<dbReference type="SMART" id="SM00387">
    <property type="entry name" value="HATPase_c"/>
    <property type="match status" value="1"/>
</dbReference>
<evidence type="ECO:0000256" key="9">
    <source>
        <dbReference type="SAM" id="Phobius"/>
    </source>
</evidence>
<dbReference type="InterPro" id="IPR036097">
    <property type="entry name" value="HisK_dim/P_sf"/>
</dbReference>
<evidence type="ECO:0000259" key="10">
    <source>
        <dbReference type="PROSITE" id="PS50109"/>
    </source>
</evidence>
<dbReference type="Pfam" id="PF13426">
    <property type="entry name" value="PAS_9"/>
    <property type="match status" value="1"/>
</dbReference>
<keyword evidence="4" id="KW-0808">Transferase</keyword>
<dbReference type="InterPro" id="IPR036890">
    <property type="entry name" value="HATPase_C_sf"/>
</dbReference>
<keyword evidence="3" id="KW-0597">Phosphoprotein</keyword>
<dbReference type="GO" id="GO:0005524">
    <property type="term" value="F:ATP binding"/>
    <property type="evidence" value="ECO:0007669"/>
    <property type="project" value="UniProtKB-KW"/>
</dbReference>
<dbReference type="InterPro" id="IPR000014">
    <property type="entry name" value="PAS"/>
</dbReference>